<accession>A0A9W6T512</accession>
<proteinExistence type="predicted"/>
<dbReference type="PANTHER" id="PTHR15407:SF28">
    <property type="entry name" value="RIBITOL-5-PHOSPHATE TRANSFERASE FKTN"/>
    <property type="match status" value="1"/>
</dbReference>
<comment type="subcellular location">
    <subcellularLocation>
        <location evidence="1">Membrane</location>
        <topology evidence="1">Single-pass membrane protein</topology>
    </subcellularLocation>
</comment>
<dbReference type="GO" id="GO:0009100">
    <property type="term" value="P:glycoprotein metabolic process"/>
    <property type="evidence" value="ECO:0007669"/>
    <property type="project" value="UniProtKB-ARBA"/>
</dbReference>
<evidence type="ECO:0000256" key="1">
    <source>
        <dbReference type="ARBA" id="ARBA00004167"/>
    </source>
</evidence>
<dbReference type="GO" id="GO:0016020">
    <property type="term" value="C:membrane"/>
    <property type="evidence" value="ECO:0007669"/>
    <property type="project" value="UniProtKB-SubCell"/>
</dbReference>
<dbReference type="Proteomes" id="UP001165120">
    <property type="component" value="Unassembled WGS sequence"/>
</dbReference>
<protein>
    <submittedName>
        <fullName evidence="7">Unnamed protein product</fullName>
    </submittedName>
</protein>
<evidence type="ECO:0000313" key="7">
    <source>
        <dbReference type="EMBL" id="GME72905.1"/>
    </source>
</evidence>
<comment type="caution">
    <text evidence="7">The sequence shown here is derived from an EMBL/GenBank/DDBJ whole genome shotgun (WGS) entry which is preliminary data.</text>
</comment>
<dbReference type="PANTHER" id="PTHR15407">
    <property type="entry name" value="FUKUTIN-RELATED"/>
    <property type="match status" value="1"/>
</dbReference>
<keyword evidence="2" id="KW-0812">Transmembrane</keyword>
<evidence type="ECO:0000259" key="6">
    <source>
        <dbReference type="Pfam" id="PF04991"/>
    </source>
</evidence>
<evidence type="ECO:0000256" key="3">
    <source>
        <dbReference type="ARBA" id="ARBA00022989"/>
    </source>
</evidence>
<feature type="domain" description="LicD/FKTN/FKRP nucleotidyltransferase" evidence="6">
    <location>
        <begin position="521"/>
        <end position="571"/>
    </location>
</feature>
<keyword evidence="4" id="KW-0472">Membrane</keyword>
<dbReference type="Pfam" id="PF04991">
    <property type="entry name" value="LicD"/>
    <property type="match status" value="2"/>
</dbReference>
<feature type="compositionally biased region" description="Basic and acidic residues" evidence="5">
    <location>
        <begin position="454"/>
        <end position="471"/>
    </location>
</feature>
<evidence type="ECO:0000313" key="8">
    <source>
        <dbReference type="Proteomes" id="UP001165120"/>
    </source>
</evidence>
<gene>
    <name evidence="7" type="ORF">Cboi02_000380600</name>
</gene>
<dbReference type="InterPro" id="IPR007074">
    <property type="entry name" value="LicD/FKTN/FKRP_NTP_transf"/>
</dbReference>
<dbReference type="EMBL" id="BSXN01001396">
    <property type="protein sequence ID" value="GME72905.1"/>
    <property type="molecule type" value="Genomic_DNA"/>
</dbReference>
<reference evidence="7" key="1">
    <citation type="submission" date="2023-04" db="EMBL/GenBank/DDBJ databases">
        <title>Candida boidinii NBRC 10035.</title>
        <authorList>
            <person name="Ichikawa N."/>
            <person name="Sato H."/>
            <person name="Tonouchi N."/>
        </authorList>
    </citation>
    <scope>NUCLEOTIDE SEQUENCE</scope>
    <source>
        <strain evidence="7">NBRC 10035</strain>
    </source>
</reference>
<sequence length="751" mass="87062">MKIPFAWSDFIDLSKLNPYLGYKESERPSCLDILSFGVEFSVTKKKKSTSLGTNGKNKYNSYSCCLDDDMFLEYGLAENSTNKLLTGFNFKSRCRKKTFKEKLIHSKSYINSFLPIPNSVVFLTSVGSYEVLTSNDESMLYSGLYNEYVQDFKEENNVEIMFDPKYQLAKLIDDVPITRPNLRFNDILKETHFLQIDDDDFEFNFKDYREKLKLLEISNSLSTKENSYLKSLETSLSIDPESIPKYFYEVNIKYPDKYKNHRLKENGAHYDWRFFNGFLTEDAINKYDEPKEKRSIILHRLLHAWLNFTYKTGIVSWVSHGYLLSWYWNSLSFPWDNDIDVQMSVKTLHEFSLKYNNTLIIDDLDNGGFGKYYIDCSTYIPHRSKGNGNNNIDARFIDVDTGMYIDITGLSFSESIPPKSSVPREMLQKYKDEIEEYLLTRKEVKGKNVATIPEPEHQKEEANKNKAIDAESRDDEPEDPYKYYSESGKLGLAAELPPLPIRGGRSNLKLNVLNIPGSVAYKINKEMNVVNCKNNHFYNVKDITPLLFSVMENSPCLIPKEYKKILSTEYKRGLVTKKFNKHIFVDDLQLWLSYDSLRDVLVKKLGLPKGGSSGGGGAGKKTPLRFPSYGKRLIETNIQKLVNSGEESEEFVAAILGDQDILKEYYQTKKYTDIHRKEMSLLNEIAETKDTQTLDKKKQEYFKLIDSYYDGSISLVDIKTDERDDDLKVLTPIRKDYWKYLSEIDALGNLW</sequence>
<dbReference type="InterPro" id="IPR009644">
    <property type="entry name" value="FKTN/MNN4/W02B3.4-1"/>
</dbReference>
<evidence type="ECO:0000256" key="5">
    <source>
        <dbReference type="SAM" id="MobiDB-lite"/>
    </source>
</evidence>
<name>A0A9W6T512_CANBO</name>
<keyword evidence="3" id="KW-1133">Transmembrane helix</keyword>
<feature type="domain" description="LicD/FKTN/FKRP nucleotidyltransferase" evidence="6">
    <location>
        <begin position="311"/>
        <end position="470"/>
    </location>
</feature>
<dbReference type="AlphaFoldDB" id="A0A9W6T512"/>
<keyword evidence="8" id="KW-1185">Reference proteome</keyword>
<feature type="region of interest" description="Disordered" evidence="5">
    <location>
        <begin position="449"/>
        <end position="480"/>
    </location>
</feature>
<organism evidence="7 8">
    <name type="scientific">Candida boidinii</name>
    <name type="common">Yeast</name>
    <dbReference type="NCBI Taxonomy" id="5477"/>
    <lineage>
        <taxon>Eukaryota</taxon>
        <taxon>Fungi</taxon>
        <taxon>Dikarya</taxon>
        <taxon>Ascomycota</taxon>
        <taxon>Saccharomycotina</taxon>
        <taxon>Pichiomycetes</taxon>
        <taxon>Pichiales</taxon>
        <taxon>Pichiaceae</taxon>
        <taxon>Ogataea</taxon>
        <taxon>Ogataea/Candida clade</taxon>
    </lineage>
</organism>
<evidence type="ECO:0000256" key="2">
    <source>
        <dbReference type="ARBA" id="ARBA00022692"/>
    </source>
</evidence>
<evidence type="ECO:0000256" key="4">
    <source>
        <dbReference type="ARBA" id="ARBA00023136"/>
    </source>
</evidence>